<name>A0AAV0D3L7_9ASTE</name>
<proteinExistence type="predicted"/>
<sequence length="206" mass="22595">MLAEAQDTLRLEREDVAKKVEDAKSEARAKGKSDAEKDAAEAAKKAAEDAESSKQEAVAQAKKDVVDDFIAEGWKAEAHNDWVASVVEHLVDAWTARPGAEWLVRKGKDYYDGGEFFTQCLVYRRLARHLNIPIEKFEPASYGLPPRQPDVRIPLPPGEERPDLEDSELMMEAGDDEEEAGEDAASKAAKGDAASNPKEDAQGVDT</sequence>
<evidence type="ECO:0000313" key="2">
    <source>
        <dbReference type="EMBL" id="CAH9092077.1"/>
    </source>
</evidence>
<gene>
    <name evidence="2" type="ORF">CEPIT_LOCUS11934</name>
</gene>
<dbReference type="Proteomes" id="UP001152523">
    <property type="component" value="Unassembled WGS sequence"/>
</dbReference>
<reference evidence="2" key="1">
    <citation type="submission" date="2022-07" db="EMBL/GenBank/DDBJ databases">
        <authorList>
            <person name="Macas J."/>
            <person name="Novak P."/>
            <person name="Neumann P."/>
        </authorList>
    </citation>
    <scope>NUCLEOTIDE SEQUENCE</scope>
</reference>
<protein>
    <submittedName>
        <fullName evidence="2">Uncharacterized protein</fullName>
    </submittedName>
</protein>
<comment type="caution">
    <text evidence="2">The sequence shown here is derived from an EMBL/GenBank/DDBJ whole genome shotgun (WGS) entry which is preliminary data.</text>
</comment>
<organism evidence="2 3">
    <name type="scientific">Cuscuta epithymum</name>
    <dbReference type="NCBI Taxonomy" id="186058"/>
    <lineage>
        <taxon>Eukaryota</taxon>
        <taxon>Viridiplantae</taxon>
        <taxon>Streptophyta</taxon>
        <taxon>Embryophyta</taxon>
        <taxon>Tracheophyta</taxon>
        <taxon>Spermatophyta</taxon>
        <taxon>Magnoliopsida</taxon>
        <taxon>eudicotyledons</taxon>
        <taxon>Gunneridae</taxon>
        <taxon>Pentapetalae</taxon>
        <taxon>asterids</taxon>
        <taxon>lamiids</taxon>
        <taxon>Solanales</taxon>
        <taxon>Convolvulaceae</taxon>
        <taxon>Cuscuteae</taxon>
        <taxon>Cuscuta</taxon>
        <taxon>Cuscuta subgen. Cuscuta</taxon>
    </lineage>
</organism>
<evidence type="ECO:0000313" key="3">
    <source>
        <dbReference type="Proteomes" id="UP001152523"/>
    </source>
</evidence>
<feature type="compositionally biased region" description="Low complexity" evidence="1">
    <location>
        <begin position="186"/>
        <end position="195"/>
    </location>
</feature>
<evidence type="ECO:0000256" key="1">
    <source>
        <dbReference type="SAM" id="MobiDB-lite"/>
    </source>
</evidence>
<accession>A0AAV0D3L7</accession>
<dbReference type="AlphaFoldDB" id="A0AAV0D3L7"/>
<feature type="compositionally biased region" description="Acidic residues" evidence="1">
    <location>
        <begin position="162"/>
        <end position="182"/>
    </location>
</feature>
<keyword evidence="3" id="KW-1185">Reference proteome</keyword>
<feature type="region of interest" description="Disordered" evidence="1">
    <location>
        <begin position="1"/>
        <end position="58"/>
    </location>
</feature>
<dbReference type="EMBL" id="CAMAPF010000072">
    <property type="protein sequence ID" value="CAH9092077.1"/>
    <property type="molecule type" value="Genomic_DNA"/>
</dbReference>
<feature type="region of interest" description="Disordered" evidence="1">
    <location>
        <begin position="139"/>
        <end position="206"/>
    </location>
</feature>
<feature type="compositionally biased region" description="Basic and acidic residues" evidence="1">
    <location>
        <begin position="7"/>
        <end position="54"/>
    </location>
</feature>
<feature type="compositionally biased region" description="Basic and acidic residues" evidence="1">
    <location>
        <begin position="197"/>
        <end position="206"/>
    </location>
</feature>